<evidence type="ECO:0000256" key="5">
    <source>
        <dbReference type="ARBA" id="ARBA00022553"/>
    </source>
</evidence>
<reference evidence="10 11" key="1">
    <citation type="journal article" date="2023" name="G3 (Bethesda)">
        <title>A high-quality reference genome for the fission yeast Schizosaccharomyces osmophilus.</title>
        <authorList>
            <person name="Jia G.S."/>
            <person name="Zhang W.C."/>
            <person name="Liang Y."/>
            <person name="Liu X.H."/>
            <person name="Rhind N."/>
            <person name="Pidoux A."/>
            <person name="Brysch-Herzberg M."/>
            <person name="Du L.L."/>
        </authorList>
    </citation>
    <scope>NUCLEOTIDE SEQUENCE [LARGE SCALE GENOMIC DNA]</scope>
    <source>
        <strain evidence="10 11">CBS 15793</strain>
    </source>
</reference>
<evidence type="ECO:0000256" key="8">
    <source>
        <dbReference type="ARBA" id="ARBA00049993"/>
    </source>
</evidence>
<evidence type="ECO:0000256" key="1">
    <source>
        <dbReference type="ARBA" id="ARBA00004021"/>
    </source>
</evidence>
<dbReference type="CDD" id="cd05831">
    <property type="entry name" value="Ribosomal_P1"/>
    <property type="match status" value="1"/>
</dbReference>
<comment type="similarity">
    <text evidence="3">Belongs to the eukaryotic ribosomal protein P1/P2 family.</text>
</comment>
<evidence type="ECO:0000256" key="4">
    <source>
        <dbReference type="ARBA" id="ARBA00022490"/>
    </source>
</evidence>
<dbReference type="GO" id="GO:0006414">
    <property type="term" value="P:translational elongation"/>
    <property type="evidence" value="ECO:0007669"/>
    <property type="project" value="InterPro"/>
</dbReference>
<dbReference type="GO" id="GO:0043021">
    <property type="term" value="F:ribonucleoprotein complex binding"/>
    <property type="evidence" value="ECO:0007669"/>
    <property type="project" value="TreeGrafter"/>
</dbReference>
<dbReference type="HAMAP" id="MF_01478">
    <property type="entry name" value="Ribosomal_L12_arch"/>
    <property type="match status" value="1"/>
</dbReference>
<name>A0AAE9WA66_9SCHI</name>
<comment type="function">
    <text evidence="1">Component of the ribosome, a large ribonucleoprotein complex responsible for the synthesis of proteins in the cell. The small ribosomal subunit (SSU) binds messenger RNAs (mRNAs) and translates the encoded message by selecting cognate aminoacyl-transfer RNA (tRNA) molecules. The large subunit (LSU) contains the ribosomal catalytic site termed the peptidyl transferase center (PTC), which catalyzes the formation of peptide bonds, thereby polymerizing the amino acids delivered by tRNAs into a polypeptide chain. The nascent polypeptides leave the ribosome through a tunnel in the LSU and interact with protein factors that function in enzymatic processing, targeting, and the membrane insertion of nascent chains at the exit of the ribosomal tunnel.</text>
</comment>
<gene>
    <name evidence="10" type="ORF">SOMG_00482</name>
</gene>
<dbReference type="GO" id="GO:0003735">
    <property type="term" value="F:structural constituent of ribosome"/>
    <property type="evidence" value="ECO:0007669"/>
    <property type="project" value="InterPro"/>
</dbReference>
<organism evidence="10 11">
    <name type="scientific">Schizosaccharomyces osmophilus</name>
    <dbReference type="NCBI Taxonomy" id="2545709"/>
    <lineage>
        <taxon>Eukaryota</taxon>
        <taxon>Fungi</taxon>
        <taxon>Dikarya</taxon>
        <taxon>Ascomycota</taxon>
        <taxon>Taphrinomycotina</taxon>
        <taxon>Schizosaccharomycetes</taxon>
        <taxon>Schizosaccharomycetales</taxon>
        <taxon>Schizosaccharomycetaceae</taxon>
        <taxon>Schizosaccharomyces</taxon>
    </lineage>
</organism>
<keyword evidence="4" id="KW-0963">Cytoplasm</keyword>
<sequence>MKEGYTLPNTKMSASELATSYSALILADEGIEISSDKLLALTKAANVEVEPIWATIFAKALEGKDLKELLLNIGSGAGAAAPAAAAAPAGEAPVEEKKEEAKAEEESDEDMGFGLFD</sequence>
<keyword evidence="11" id="KW-1185">Reference proteome</keyword>
<dbReference type="Pfam" id="PF00428">
    <property type="entry name" value="Ribosomal_60s"/>
    <property type="match status" value="1"/>
</dbReference>
<keyword evidence="5" id="KW-0597">Phosphoprotein</keyword>
<feature type="compositionally biased region" description="Acidic residues" evidence="9">
    <location>
        <begin position="102"/>
        <end position="111"/>
    </location>
</feature>
<dbReference type="Proteomes" id="UP001212411">
    <property type="component" value="Chromosome 1"/>
</dbReference>
<feature type="compositionally biased region" description="Low complexity" evidence="9">
    <location>
        <begin position="82"/>
        <end position="92"/>
    </location>
</feature>
<evidence type="ECO:0000256" key="7">
    <source>
        <dbReference type="ARBA" id="ARBA00023274"/>
    </source>
</evidence>
<comment type="subunit">
    <text evidence="8">Component of the large ribosomal subunit (LSU). Mature yeast ribosomes consist of a small (40S) and a large (60S) subunit. The 40S small subunit contains 1 molecule of ribosomal RNA (18S rRNA) and at least 33 different proteins. The large 60S subunit contains 3 rRNA molecules (25S, 5.8S and 5S rRNA) and at least 46 different proteins. The acidic ribosomal P-proteins form the stalk structure of the 60S subunit. They are organized as a pentameric complex in which uL10/P0 interacts with 2 heterodimers of P1 and P2 proteins.</text>
</comment>
<dbReference type="AlphaFoldDB" id="A0AAE9WA66"/>
<dbReference type="GeneID" id="80873965"/>
<dbReference type="GO" id="GO:0002181">
    <property type="term" value="P:cytoplasmic translation"/>
    <property type="evidence" value="ECO:0007669"/>
    <property type="project" value="TreeGrafter"/>
</dbReference>
<evidence type="ECO:0000256" key="2">
    <source>
        <dbReference type="ARBA" id="ARBA00004496"/>
    </source>
</evidence>
<dbReference type="PANTHER" id="PTHR45696">
    <property type="entry name" value="60S ACIDIC RIBOSOMAL PROTEIN P1"/>
    <property type="match status" value="1"/>
</dbReference>
<protein>
    <submittedName>
        <fullName evidence="10">60S acidic ribosomal protein Rpp1-1-like</fullName>
    </submittedName>
</protein>
<dbReference type="PANTHER" id="PTHR45696:SF10">
    <property type="entry name" value="LARGE RIBOSOMAL SUBUNIT PROTEIN P1"/>
    <property type="match status" value="1"/>
</dbReference>
<evidence type="ECO:0000313" key="11">
    <source>
        <dbReference type="Proteomes" id="UP001212411"/>
    </source>
</evidence>
<dbReference type="InterPro" id="IPR038716">
    <property type="entry name" value="P1/P2_N_sf"/>
</dbReference>
<dbReference type="RefSeq" id="XP_056036752.1">
    <property type="nucleotide sequence ID" value="XM_056179276.1"/>
</dbReference>
<dbReference type="InterPro" id="IPR027534">
    <property type="entry name" value="Ribosomal_P1/P2"/>
</dbReference>
<dbReference type="Gene3D" id="1.10.10.1410">
    <property type="match status" value="1"/>
</dbReference>
<evidence type="ECO:0000256" key="3">
    <source>
        <dbReference type="ARBA" id="ARBA00005436"/>
    </source>
</evidence>
<dbReference type="GO" id="GO:0022625">
    <property type="term" value="C:cytosolic large ribosomal subunit"/>
    <property type="evidence" value="ECO:0007669"/>
    <property type="project" value="TreeGrafter"/>
</dbReference>
<evidence type="ECO:0000256" key="6">
    <source>
        <dbReference type="ARBA" id="ARBA00022980"/>
    </source>
</evidence>
<keyword evidence="7" id="KW-0687">Ribonucleoprotein</keyword>
<feature type="region of interest" description="Disordered" evidence="9">
    <location>
        <begin position="82"/>
        <end position="117"/>
    </location>
</feature>
<dbReference type="FunFam" id="1.10.10.1410:FF:000001">
    <property type="entry name" value="60S acidic ribosomal protein P1"/>
    <property type="match status" value="1"/>
</dbReference>
<dbReference type="KEGG" id="som:SOMG_00482"/>
<evidence type="ECO:0000256" key="9">
    <source>
        <dbReference type="SAM" id="MobiDB-lite"/>
    </source>
</evidence>
<keyword evidence="6 10" id="KW-0689">Ribosomal protein</keyword>
<dbReference type="GO" id="GO:0030295">
    <property type="term" value="F:protein kinase activator activity"/>
    <property type="evidence" value="ECO:0007669"/>
    <property type="project" value="TreeGrafter"/>
</dbReference>
<accession>A0AAE9WA66</accession>
<proteinExistence type="inferred from homology"/>
<evidence type="ECO:0000313" key="10">
    <source>
        <dbReference type="EMBL" id="WBW72509.1"/>
    </source>
</evidence>
<dbReference type="EMBL" id="CP115611">
    <property type="protein sequence ID" value="WBW72509.1"/>
    <property type="molecule type" value="Genomic_DNA"/>
</dbReference>
<comment type="subcellular location">
    <subcellularLocation>
        <location evidence="2">Cytoplasm</location>
    </subcellularLocation>
</comment>